<dbReference type="Proteomes" id="UP000316726">
    <property type="component" value="Chromosome 1"/>
</dbReference>
<dbReference type="GO" id="GO:0101005">
    <property type="term" value="F:deubiquitinase activity"/>
    <property type="evidence" value="ECO:0007669"/>
    <property type="project" value="TreeGrafter"/>
</dbReference>
<evidence type="ECO:0000256" key="2">
    <source>
        <dbReference type="ARBA" id="ARBA00022670"/>
    </source>
</evidence>
<dbReference type="PANTHER" id="PTHR12378:SF80">
    <property type="entry name" value="IP06716P-RELATED"/>
    <property type="match status" value="1"/>
</dbReference>
<evidence type="ECO:0000259" key="4">
    <source>
        <dbReference type="PROSITE" id="PS51858"/>
    </source>
</evidence>
<keyword evidence="6" id="KW-1185">Reference proteome</keyword>
<name>A0A5B8MFP8_9CHLO</name>
<sequence>MSDFDSGPHQVRINVYDISPVNQYSTHCGVGIFHTGVEIFDREFAYGGHPHDSTGIFVTRRYQAPGQVKFRQTIDIGLTRYTRKEVDHILQRLGSKYTGSKYHLLLRNCNHFANEFVEKLTGKSIPHWINRLAHIAVSINWLIPACLLPDVSTITTFNETYKEDEKQHLLQNQAVSSEPIGMVGHPGKRRQNYV</sequence>
<keyword evidence="3" id="KW-0378">Hydrolase</keyword>
<dbReference type="InterPro" id="IPR008580">
    <property type="entry name" value="PPPDE_dom"/>
</dbReference>
<evidence type="ECO:0000313" key="5">
    <source>
        <dbReference type="EMBL" id="QDZ18142.1"/>
    </source>
</evidence>
<feature type="domain" description="PPPDE" evidence="4">
    <location>
        <begin position="9"/>
        <end position="147"/>
    </location>
</feature>
<dbReference type="PROSITE" id="PS51858">
    <property type="entry name" value="PPPDE"/>
    <property type="match status" value="1"/>
</dbReference>
<keyword evidence="2" id="KW-0645">Protease</keyword>
<dbReference type="AlphaFoldDB" id="A0A5B8MFP8"/>
<evidence type="ECO:0000256" key="3">
    <source>
        <dbReference type="ARBA" id="ARBA00022801"/>
    </source>
</evidence>
<dbReference type="EMBL" id="CP031034">
    <property type="protein sequence ID" value="QDZ18142.1"/>
    <property type="molecule type" value="Genomic_DNA"/>
</dbReference>
<accession>A0A5B8MFP8</accession>
<organism evidence="5 6">
    <name type="scientific">Chloropicon primus</name>
    <dbReference type="NCBI Taxonomy" id="1764295"/>
    <lineage>
        <taxon>Eukaryota</taxon>
        <taxon>Viridiplantae</taxon>
        <taxon>Chlorophyta</taxon>
        <taxon>Chloropicophyceae</taxon>
        <taxon>Chloropicales</taxon>
        <taxon>Chloropicaceae</taxon>
        <taxon>Chloropicon</taxon>
    </lineage>
</organism>
<dbReference type="OrthoDB" id="412286at2759"/>
<evidence type="ECO:0000313" key="6">
    <source>
        <dbReference type="Proteomes" id="UP000316726"/>
    </source>
</evidence>
<dbReference type="STRING" id="1764295.A0A5B8MFP8"/>
<dbReference type="GO" id="GO:0016579">
    <property type="term" value="P:protein deubiquitination"/>
    <property type="evidence" value="ECO:0007669"/>
    <property type="project" value="TreeGrafter"/>
</dbReference>
<dbReference type="PANTHER" id="PTHR12378">
    <property type="entry name" value="DESUMOYLATING ISOPEPTIDASE"/>
    <property type="match status" value="1"/>
</dbReference>
<reference evidence="5 6" key="1">
    <citation type="submission" date="2018-07" db="EMBL/GenBank/DDBJ databases">
        <title>The complete nuclear genome of the prasinophyte Chloropicon primus (CCMP1205).</title>
        <authorList>
            <person name="Pombert J.-F."/>
            <person name="Otis C."/>
            <person name="Turmel M."/>
            <person name="Lemieux C."/>
        </authorList>
    </citation>
    <scope>NUCLEOTIDE SEQUENCE [LARGE SCALE GENOMIC DNA]</scope>
    <source>
        <strain evidence="5 6">CCMP1205</strain>
    </source>
</reference>
<gene>
    <name evidence="5" type="ORF">A3770_01p06600</name>
</gene>
<dbReference type="Pfam" id="PF05903">
    <property type="entry name" value="Peptidase_C97"/>
    <property type="match status" value="1"/>
</dbReference>
<dbReference type="SMART" id="SM01179">
    <property type="entry name" value="DUF862"/>
    <property type="match status" value="1"/>
</dbReference>
<dbReference type="InterPro" id="IPR042266">
    <property type="entry name" value="PPPDE_sf"/>
</dbReference>
<proteinExistence type="inferred from homology"/>
<protein>
    <recommendedName>
        <fullName evidence="4">PPPDE domain-containing protein</fullName>
    </recommendedName>
</protein>
<dbReference type="GO" id="GO:0006508">
    <property type="term" value="P:proteolysis"/>
    <property type="evidence" value="ECO:0007669"/>
    <property type="project" value="UniProtKB-KW"/>
</dbReference>
<dbReference type="Gene3D" id="3.90.1720.30">
    <property type="entry name" value="PPPDE domains"/>
    <property type="match status" value="1"/>
</dbReference>
<comment type="similarity">
    <text evidence="1">Belongs to the DeSI family.</text>
</comment>
<evidence type="ECO:0000256" key="1">
    <source>
        <dbReference type="ARBA" id="ARBA00008140"/>
    </source>
</evidence>